<evidence type="ECO:0000256" key="2">
    <source>
        <dbReference type="ARBA" id="ARBA00022475"/>
    </source>
</evidence>
<dbReference type="Gene3D" id="3.30.870.10">
    <property type="entry name" value="Endonuclease Chain A"/>
    <property type="match status" value="2"/>
</dbReference>
<dbReference type="NCBIfam" id="TIGR04265">
    <property type="entry name" value="bac_cardiolipin"/>
    <property type="match status" value="1"/>
</dbReference>
<evidence type="ECO:0000256" key="3">
    <source>
        <dbReference type="ARBA" id="ARBA00022516"/>
    </source>
</evidence>
<evidence type="ECO:0000256" key="5">
    <source>
        <dbReference type="ARBA" id="ARBA00022692"/>
    </source>
</evidence>
<feature type="transmembrane region" description="Helical" evidence="12">
    <location>
        <begin position="35"/>
        <end position="55"/>
    </location>
</feature>
<evidence type="ECO:0000256" key="4">
    <source>
        <dbReference type="ARBA" id="ARBA00022679"/>
    </source>
</evidence>
<keyword evidence="8" id="KW-0443">Lipid metabolism</keyword>
<feature type="domain" description="PLD phosphodiesterase" evidence="13">
    <location>
        <begin position="382"/>
        <end position="409"/>
    </location>
</feature>
<dbReference type="InterPro" id="IPR027379">
    <property type="entry name" value="CLS_N"/>
</dbReference>
<dbReference type="InterPro" id="IPR025202">
    <property type="entry name" value="PLD-like_dom"/>
</dbReference>
<dbReference type="InterPro" id="IPR001736">
    <property type="entry name" value="PLipase_D/transphosphatidylase"/>
</dbReference>
<dbReference type="GO" id="GO:0005886">
    <property type="term" value="C:plasma membrane"/>
    <property type="evidence" value="ECO:0007669"/>
    <property type="project" value="UniProtKB-SubCell"/>
</dbReference>
<dbReference type="Pfam" id="PF13091">
    <property type="entry name" value="PLDc_2"/>
    <property type="match status" value="2"/>
</dbReference>
<evidence type="ECO:0000256" key="6">
    <source>
        <dbReference type="ARBA" id="ARBA00022737"/>
    </source>
</evidence>
<dbReference type="GO" id="GO:0032049">
    <property type="term" value="P:cardiolipin biosynthetic process"/>
    <property type="evidence" value="ECO:0007669"/>
    <property type="project" value="InterPro"/>
</dbReference>
<dbReference type="GO" id="GO:0008808">
    <property type="term" value="F:cardiolipin synthase activity"/>
    <property type="evidence" value="ECO:0007669"/>
    <property type="project" value="InterPro"/>
</dbReference>
<dbReference type="PROSITE" id="PS50035">
    <property type="entry name" value="PLD"/>
    <property type="match status" value="2"/>
</dbReference>
<proteinExistence type="predicted"/>
<organism evidence="14">
    <name type="scientific">hydrothermal vent metagenome</name>
    <dbReference type="NCBI Taxonomy" id="652676"/>
    <lineage>
        <taxon>unclassified sequences</taxon>
        <taxon>metagenomes</taxon>
        <taxon>ecological metagenomes</taxon>
    </lineage>
</organism>
<dbReference type="SMART" id="SM00155">
    <property type="entry name" value="PLDc"/>
    <property type="match status" value="2"/>
</dbReference>
<reference evidence="14" key="1">
    <citation type="submission" date="2015-10" db="EMBL/GenBank/DDBJ databases">
        <authorList>
            <person name="Gilbert D.G."/>
        </authorList>
    </citation>
    <scope>NUCLEOTIDE SEQUENCE</scope>
</reference>
<keyword evidence="7 12" id="KW-1133">Transmembrane helix</keyword>
<evidence type="ECO:0000256" key="7">
    <source>
        <dbReference type="ARBA" id="ARBA00022989"/>
    </source>
</evidence>
<name>A0A160TFE1_9ZZZZ</name>
<evidence type="ECO:0000256" key="9">
    <source>
        <dbReference type="ARBA" id="ARBA00023136"/>
    </source>
</evidence>
<feature type="transmembrane region" description="Helical" evidence="12">
    <location>
        <begin position="6"/>
        <end position="26"/>
    </location>
</feature>
<dbReference type="PANTHER" id="PTHR21248:SF22">
    <property type="entry name" value="PHOSPHOLIPASE D"/>
    <property type="match status" value="1"/>
</dbReference>
<evidence type="ECO:0000256" key="12">
    <source>
        <dbReference type="SAM" id="Phobius"/>
    </source>
</evidence>
<dbReference type="Pfam" id="PF13396">
    <property type="entry name" value="PLDc_N"/>
    <property type="match status" value="1"/>
</dbReference>
<keyword evidence="5 12" id="KW-0812">Transmembrane</keyword>
<sequence>MQELEWWIWPIFLYSFGILAAIDALWQGRTSQGTIAWVLALLLMPALSLPFYLFFGSRRFQAYRRARRHGDDRISATECQARNVLAAHKCPTNPITKPLERLFRIGQLDGNHCDILTTGNETYNAILNSMQCAQQTLCVQFYTFRDDQVGQRFADVMCEKAASGVSVYLLYDELGSGGLDDEFLHRLIASGVEVSRFNPIKLRNRTHLNFRNHRKIVVIDGQVTYTGGYNIGEEYLGLNQEIGRWRDTHMCISGPASLAFQLSFTEDWHWATGIEPKLNWDMPFVFGEQKVMCINSGPADFYESGSLFFTHLIHQAKERCWLVSPYFVPDQTVFSALQLAALRGVDIRILLPGQSDSWLVTQATREYVQILKRSGIQFFTYDDGFLHQKVALIDDEWACVGSANLDNRSLRINFEANALVQDHDFARKIEIMLLEDFQHSHPTLVDSRWHKQLLGKICRLMAPLL</sequence>
<evidence type="ECO:0000256" key="10">
    <source>
        <dbReference type="ARBA" id="ARBA00023209"/>
    </source>
</evidence>
<keyword evidence="4 14" id="KW-0808">Transferase</keyword>
<keyword evidence="10" id="KW-0594">Phospholipid biosynthesis</keyword>
<evidence type="ECO:0000256" key="8">
    <source>
        <dbReference type="ARBA" id="ARBA00023098"/>
    </source>
</evidence>
<protein>
    <submittedName>
        <fullName evidence="14">Cardiolipin synthetase</fullName>
        <ecNumber evidence="14">2.7.8.-</ecNumber>
    </submittedName>
</protein>
<evidence type="ECO:0000256" key="1">
    <source>
        <dbReference type="ARBA" id="ARBA00004651"/>
    </source>
</evidence>
<comment type="subcellular location">
    <subcellularLocation>
        <location evidence="1">Cell membrane</location>
        <topology evidence="1">Multi-pass membrane protein</topology>
    </subcellularLocation>
</comment>
<keyword evidence="11" id="KW-1208">Phospholipid metabolism</keyword>
<evidence type="ECO:0000259" key="13">
    <source>
        <dbReference type="PROSITE" id="PS50035"/>
    </source>
</evidence>
<evidence type="ECO:0000313" key="14">
    <source>
        <dbReference type="EMBL" id="CUS42851.1"/>
    </source>
</evidence>
<feature type="domain" description="PLD phosphodiesterase" evidence="13">
    <location>
        <begin position="208"/>
        <end position="235"/>
    </location>
</feature>
<accession>A0A160TFE1</accession>
<dbReference type="EMBL" id="CZQC01000071">
    <property type="protein sequence ID" value="CUS42851.1"/>
    <property type="molecule type" value="Genomic_DNA"/>
</dbReference>
<keyword evidence="2" id="KW-1003">Cell membrane</keyword>
<dbReference type="PANTHER" id="PTHR21248">
    <property type="entry name" value="CARDIOLIPIN SYNTHASE"/>
    <property type="match status" value="1"/>
</dbReference>
<evidence type="ECO:0000256" key="11">
    <source>
        <dbReference type="ARBA" id="ARBA00023264"/>
    </source>
</evidence>
<keyword evidence="3" id="KW-0444">Lipid biosynthesis</keyword>
<dbReference type="SUPFAM" id="SSF56024">
    <property type="entry name" value="Phospholipase D/nuclease"/>
    <property type="match status" value="2"/>
</dbReference>
<keyword evidence="9 12" id="KW-0472">Membrane</keyword>
<keyword evidence="6" id="KW-0677">Repeat</keyword>
<dbReference type="AlphaFoldDB" id="A0A160TFE1"/>
<gene>
    <name evidence="14" type="ORF">MGWOODY_Tha2927</name>
</gene>
<dbReference type="EC" id="2.7.8.-" evidence="14"/>
<dbReference type="InterPro" id="IPR022924">
    <property type="entry name" value="Cardiolipin_synthase"/>
</dbReference>